<keyword evidence="2" id="KW-0328">Glycosyltransferase</keyword>
<organism evidence="2 3">
    <name type="scientific">Streptomyces katrae</name>
    <dbReference type="NCBI Taxonomy" id="68223"/>
    <lineage>
        <taxon>Bacteria</taxon>
        <taxon>Bacillati</taxon>
        <taxon>Actinomycetota</taxon>
        <taxon>Actinomycetes</taxon>
        <taxon>Kitasatosporales</taxon>
        <taxon>Streptomycetaceae</taxon>
        <taxon>Streptomyces</taxon>
    </lineage>
</organism>
<comment type="caution">
    <text evidence="2">The sequence shown here is derived from an EMBL/GenBank/DDBJ whole genome shotgun (WGS) entry which is preliminary data.</text>
</comment>
<dbReference type="GO" id="GO:0016757">
    <property type="term" value="F:glycosyltransferase activity"/>
    <property type="evidence" value="ECO:0007669"/>
    <property type="project" value="UniProtKB-KW"/>
</dbReference>
<evidence type="ECO:0000313" key="3">
    <source>
        <dbReference type="Proteomes" id="UP000033551"/>
    </source>
</evidence>
<evidence type="ECO:0000259" key="1">
    <source>
        <dbReference type="Pfam" id="PF00156"/>
    </source>
</evidence>
<dbReference type="Pfam" id="PF00156">
    <property type="entry name" value="Pribosyltran"/>
    <property type="match status" value="1"/>
</dbReference>
<dbReference type="PATRIC" id="fig|68223.7.peg.4366"/>
<dbReference type="EMBL" id="JZWV01001270">
    <property type="protein sequence ID" value="KJY24200.1"/>
    <property type="molecule type" value="Genomic_DNA"/>
</dbReference>
<dbReference type="SUPFAM" id="SSF53271">
    <property type="entry name" value="PRTase-like"/>
    <property type="match status" value="1"/>
</dbReference>
<dbReference type="STRING" id="68223.GCA_002028425_06113"/>
<gene>
    <name evidence="2" type="ORF">VR44_36040</name>
</gene>
<dbReference type="AlphaFoldDB" id="A0A0F4IQ99"/>
<dbReference type="InterPro" id="IPR029057">
    <property type="entry name" value="PRTase-like"/>
</dbReference>
<name>A0A0F4IQ99_9ACTN</name>
<feature type="domain" description="Phosphoribosyltransferase" evidence="1">
    <location>
        <begin position="14"/>
        <end position="182"/>
    </location>
</feature>
<reference evidence="2 3" key="1">
    <citation type="submission" date="2015-02" db="EMBL/GenBank/DDBJ databases">
        <authorList>
            <person name="Ju K.-S."/>
            <person name="Doroghazi J.R."/>
            <person name="Metcalf W."/>
        </authorList>
    </citation>
    <scope>NUCLEOTIDE SEQUENCE [LARGE SCALE GENOMIC DNA]</scope>
    <source>
        <strain evidence="2 3">NRRL ISP-5550</strain>
    </source>
</reference>
<protein>
    <submittedName>
        <fullName evidence="2">Phosphoribosyltransferase</fullName>
    </submittedName>
</protein>
<dbReference type="OrthoDB" id="9810066at2"/>
<keyword evidence="2" id="KW-0808">Transferase</keyword>
<dbReference type="InterPro" id="IPR000836">
    <property type="entry name" value="PRTase_dom"/>
</dbReference>
<dbReference type="Gene3D" id="3.40.50.2020">
    <property type="match status" value="1"/>
</dbReference>
<accession>A0A0F4IQ99</accession>
<dbReference type="Proteomes" id="UP000033551">
    <property type="component" value="Unassembled WGS sequence"/>
</dbReference>
<keyword evidence="3" id="KW-1185">Reference proteome</keyword>
<proteinExistence type="predicted"/>
<sequence>MSFTGRVFSDRADAGRVLADALRHLAGADPVVLGLPRGGVPVAYEVARALGAPLDVIVVRKLGVPGHQELGFGAIGEGGVRILNEDIVRRSRTSRADLDSVERAEEAELVRRAARYREGRARVPLAGRTVIVVDDGIATGATAAAACAIARASGAARVVLAAPVAPPEAVTALRGAADEVVCPSVQPAFRAVGEWYRDFSQTSDEEVVAVLARSAAGPGTAP</sequence>
<evidence type="ECO:0000313" key="2">
    <source>
        <dbReference type="EMBL" id="KJY24200.1"/>
    </source>
</evidence>
<dbReference type="CDD" id="cd06223">
    <property type="entry name" value="PRTases_typeI"/>
    <property type="match status" value="1"/>
</dbReference>
<dbReference type="Gene3D" id="3.30.1310.20">
    <property type="entry name" value="PRTase-like"/>
    <property type="match status" value="1"/>
</dbReference>